<organism evidence="2 3">
    <name type="scientific">Agromyces cerinus subsp. cerinus</name>
    <dbReference type="NCBI Taxonomy" id="232089"/>
    <lineage>
        <taxon>Bacteria</taxon>
        <taxon>Bacillati</taxon>
        <taxon>Actinomycetota</taxon>
        <taxon>Actinomycetes</taxon>
        <taxon>Micrococcales</taxon>
        <taxon>Microbacteriaceae</taxon>
        <taxon>Agromyces</taxon>
    </lineage>
</organism>
<keyword evidence="3" id="KW-1185">Reference proteome</keyword>
<dbReference type="EMBL" id="FSRJ01000004">
    <property type="protein sequence ID" value="SIO18098.1"/>
    <property type="molecule type" value="Genomic_DNA"/>
</dbReference>
<evidence type="ECO:0000256" key="1">
    <source>
        <dbReference type="SAM" id="SignalP"/>
    </source>
</evidence>
<reference evidence="3" key="1">
    <citation type="submission" date="2016-11" db="EMBL/GenBank/DDBJ databases">
        <authorList>
            <person name="Varghese N."/>
            <person name="Submissions S."/>
        </authorList>
    </citation>
    <scope>NUCLEOTIDE SEQUENCE [LARGE SCALE GENOMIC DNA]</scope>
    <source>
        <strain evidence="3">DSM 8595</strain>
    </source>
</reference>
<accession>A0A1N6HE28</accession>
<dbReference type="RefSeq" id="WP_074261242.1">
    <property type="nucleotide sequence ID" value="NZ_FSRJ01000004.1"/>
</dbReference>
<dbReference type="PROSITE" id="PS51257">
    <property type="entry name" value="PROKAR_LIPOPROTEIN"/>
    <property type="match status" value="1"/>
</dbReference>
<evidence type="ECO:0008006" key="4">
    <source>
        <dbReference type="Google" id="ProtNLM"/>
    </source>
</evidence>
<keyword evidence="1" id="KW-0732">Signal</keyword>
<dbReference type="AlphaFoldDB" id="A0A1N6HE28"/>
<name>A0A1N6HE28_9MICO</name>
<dbReference type="OrthoDB" id="9764271at2"/>
<proteinExistence type="predicted"/>
<sequence length="312" mass="33610">MRPASIISRVIATAAVVLTLAACSAPVDVQRAAAGRVDAPAVVDLPIPEATEFDPGYIVSDDSFYDSGAMSEDEIQEFLEGLDCRPQDRVPCLADYMQSTTTQAAAGEGHCTEYRGGIRERASRIVSKVAAACGVSPKTLLVLLQKEQSLLTRPSESGYLRATGYGCPDTADCDAKYFGFFNQVYNAAWQFRQYTEQPDRAYRIGAVDVGFHPDAACGASSVTIANQATANLYNYTPYQPNPAAVADPEVGDGCSAFGNLNFWRLWHRWFGDPQAERYPGFLPPCSRLVGGHACPIPEATLPTVPPVGLQPD</sequence>
<feature type="chain" id="PRO_5038434984" description="Hemagglutinin" evidence="1">
    <location>
        <begin position="25"/>
        <end position="312"/>
    </location>
</feature>
<dbReference type="Proteomes" id="UP000184699">
    <property type="component" value="Unassembled WGS sequence"/>
</dbReference>
<feature type="signal peptide" evidence="1">
    <location>
        <begin position="1"/>
        <end position="24"/>
    </location>
</feature>
<evidence type="ECO:0000313" key="2">
    <source>
        <dbReference type="EMBL" id="SIO18098.1"/>
    </source>
</evidence>
<dbReference type="STRING" id="232089.SAMN05443544_3111"/>
<protein>
    <recommendedName>
        <fullName evidence="4">Hemagglutinin</fullName>
    </recommendedName>
</protein>
<evidence type="ECO:0000313" key="3">
    <source>
        <dbReference type="Proteomes" id="UP000184699"/>
    </source>
</evidence>
<gene>
    <name evidence="2" type="ORF">SAMN05443544_3111</name>
</gene>